<proteinExistence type="predicted"/>
<sequence length="171" mass="19517">MNITIKVICFVFLLSTFGLTKNKDAQPFSNKSLLKSDFLASGFYVLNDSLGTKRILQGTNEYYFIESKSKIPIHALEKVKISFVKNKIFGKVEKRFGLLFKLDPKGENEIKNMSKIALKKRAKIGLIIKNKLIIASYMGSEITNTPFFIETNTSKEDLKNLEKIIKKELKN</sequence>
<gene>
    <name evidence="1" type="ORF">AWE51_11935</name>
</gene>
<keyword evidence="2" id="KW-1185">Reference proteome</keyword>
<evidence type="ECO:0000313" key="1">
    <source>
        <dbReference type="EMBL" id="KZS39253.1"/>
    </source>
</evidence>
<comment type="caution">
    <text evidence="1">The sequence shown here is derived from an EMBL/GenBank/DDBJ whole genome shotgun (WGS) entry which is preliminary data.</text>
</comment>
<organism evidence="1 2">
    <name type="scientific">Aquimarina aggregata</name>
    <dbReference type="NCBI Taxonomy" id="1642818"/>
    <lineage>
        <taxon>Bacteria</taxon>
        <taxon>Pseudomonadati</taxon>
        <taxon>Bacteroidota</taxon>
        <taxon>Flavobacteriia</taxon>
        <taxon>Flavobacteriales</taxon>
        <taxon>Flavobacteriaceae</taxon>
        <taxon>Aquimarina</taxon>
    </lineage>
</organism>
<reference evidence="1 2" key="1">
    <citation type="submission" date="2016-01" db="EMBL/GenBank/DDBJ databases">
        <title>The draft genome sequence of Aquimarina sp. RZW4-3-2.</title>
        <authorList>
            <person name="Wang Y."/>
        </authorList>
    </citation>
    <scope>NUCLEOTIDE SEQUENCE [LARGE SCALE GENOMIC DNA]</scope>
    <source>
        <strain evidence="1 2">RZW4-3-2</strain>
    </source>
</reference>
<evidence type="ECO:0000313" key="2">
    <source>
        <dbReference type="Proteomes" id="UP000076715"/>
    </source>
</evidence>
<dbReference type="STRING" id="1642818.AWE51_11935"/>
<dbReference type="RefSeq" id="WP_066317228.1">
    <property type="nucleotide sequence ID" value="NZ_LQRT01000035.1"/>
</dbReference>
<dbReference type="OrthoDB" id="1442020at2"/>
<protein>
    <submittedName>
        <fullName evidence="1">Uncharacterized protein</fullName>
    </submittedName>
</protein>
<dbReference type="EMBL" id="LQRT01000035">
    <property type="protein sequence ID" value="KZS39253.1"/>
    <property type="molecule type" value="Genomic_DNA"/>
</dbReference>
<accession>A0A162YNN6</accession>
<dbReference type="Proteomes" id="UP000076715">
    <property type="component" value="Unassembled WGS sequence"/>
</dbReference>
<dbReference type="AlphaFoldDB" id="A0A162YNN6"/>
<name>A0A162YNN6_9FLAO</name>